<dbReference type="InterPro" id="IPR000150">
    <property type="entry name" value="Cof"/>
</dbReference>
<dbReference type="SUPFAM" id="SSF56784">
    <property type="entry name" value="HAD-like"/>
    <property type="match status" value="1"/>
</dbReference>
<dbReference type="SFLD" id="SFLDG01144">
    <property type="entry name" value="C2.B.4:_PGP_Like"/>
    <property type="match status" value="1"/>
</dbReference>
<sequence>MEQHIIFFDLDGTLLNSSKQVPESAVKAVQTLKDNGHIVAIATGRAPFMYEHIRKQLGIETYVSFNGQYAVSNGEAVYRHALNPDSLHHLVEHAVGNDHPVVYLDHENMKANVQSSVFVSESMATLKLGQTADYDPAYKDRDIYQALLFCEDGEEKEYVERYPDFDFMRWHAYSVDVIPSGGSKAEGIGYVLEDVGLPRDRVVVFGDSINDLEMLSSFDQSVAMGNGHDRAKEAANYVTAEADHDGIKQGLERLGLI</sequence>
<dbReference type="Proteomes" id="UP001549167">
    <property type="component" value="Unassembled WGS sequence"/>
</dbReference>
<evidence type="ECO:0000313" key="2">
    <source>
        <dbReference type="Proteomes" id="UP001549167"/>
    </source>
</evidence>
<accession>A0ABV2KUA6</accession>
<dbReference type="PANTHER" id="PTHR10000">
    <property type="entry name" value="PHOSPHOSERINE PHOSPHATASE"/>
    <property type="match status" value="1"/>
</dbReference>
<reference evidence="1 2" key="1">
    <citation type="submission" date="2024-06" db="EMBL/GenBank/DDBJ databases">
        <title>Genomic Encyclopedia of Type Strains, Phase IV (KMG-IV): sequencing the most valuable type-strain genomes for metagenomic binning, comparative biology and taxonomic classification.</title>
        <authorList>
            <person name="Goeker M."/>
        </authorList>
    </citation>
    <scope>NUCLEOTIDE SEQUENCE [LARGE SCALE GENOMIC DNA]</scope>
    <source>
        <strain evidence="1 2">DSM 23520</strain>
    </source>
</reference>
<proteinExistence type="predicted"/>
<dbReference type="PANTHER" id="PTHR10000:SF25">
    <property type="entry name" value="PHOSPHATASE YKRA-RELATED"/>
    <property type="match status" value="1"/>
</dbReference>
<dbReference type="InterPro" id="IPR023214">
    <property type="entry name" value="HAD_sf"/>
</dbReference>
<dbReference type="Gene3D" id="3.30.1240.10">
    <property type="match status" value="1"/>
</dbReference>
<dbReference type="CDD" id="cd07517">
    <property type="entry name" value="HAD_HPP"/>
    <property type="match status" value="1"/>
</dbReference>
<dbReference type="PROSITE" id="PS01228">
    <property type="entry name" value="COF_1"/>
    <property type="match status" value="1"/>
</dbReference>
<dbReference type="InterPro" id="IPR036412">
    <property type="entry name" value="HAD-like_sf"/>
</dbReference>
<organism evidence="1 2">
    <name type="scientific">Alkalibacillus flavidus</name>
    <dbReference type="NCBI Taxonomy" id="546021"/>
    <lineage>
        <taxon>Bacteria</taxon>
        <taxon>Bacillati</taxon>
        <taxon>Bacillota</taxon>
        <taxon>Bacilli</taxon>
        <taxon>Bacillales</taxon>
        <taxon>Bacillaceae</taxon>
        <taxon>Alkalibacillus</taxon>
    </lineage>
</organism>
<dbReference type="Pfam" id="PF08282">
    <property type="entry name" value="Hydrolase_3"/>
    <property type="match status" value="1"/>
</dbReference>
<evidence type="ECO:0000313" key="1">
    <source>
        <dbReference type="EMBL" id="MET3683161.1"/>
    </source>
</evidence>
<dbReference type="NCBIfam" id="TIGR00099">
    <property type="entry name" value="Cof-subfamily"/>
    <property type="match status" value="1"/>
</dbReference>
<dbReference type="RefSeq" id="WP_354219754.1">
    <property type="nucleotide sequence ID" value="NZ_JBEPMX010000005.1"/>
</dbReference>
<dbReference type="SFLD" id="SFLDG01140">
    <property type="entry name" value="C2.B:_Phosphomannomutase_and_P"/>
    <property type="match status" value="1"/>
</dbReference>
<keyword evidence="2" id="KW-1185">Reference proteome</keyword>
<name>A0ABV2KUA6_9BACI</name>
<comment type="caution">
    <text evidence="1">The sequence shown here is derived from an EMBL/GenBank/DDBJ whole genome shotgun (WGS) entry which is preliminary data.</text>
</comment>
<dbReference type="InterPro" id="IPR006379">
    <property type="entry name" value="HAD-SF_hydro_IIB"/>
</dbReference>
<dbReference type="Gene3D" id="3.40.50.1000">
    <property type="entry name" value="HAD superfamily/HAD-like"/>
    <property type="match status" value="1"/>
</dbReference>
<protein>
    <submittedName>
        <fullName evidence="1">Cof subfamily protein (Haloacid dehalogenase superfamily)</fullName>
    </submittedName>
</protein>
<gene>
    <name evidence="1" type="ORF">ABID56_001252</name>
</gene>
<dbReference type="NCBIfam" id="TIGR01484">
    <property type="entry name" value="HAD-SF-IIB"/>
    <property type="match status" value="1"/>
</dbReference>
<dbReference type="EMBL" id="JBEPMX010000005">
    <property type="protein sequence ID" value="MET3683161.1"/>
    <property type="molecule type" value="Genomic_DNA"/>
</dbReference>
<dbReference type="SFLD" id="SFLDS00003">
    <property type="entry name" value="Haloacid_Dehalogenase"/>
    <property type="match status" value="1"/>
</dbReference>